<dbReference type="SUPFAM" id="SSF53448">
    <property type="entry name" value="Nucleotide-diphospho-sugar transferases"/>
    <property type="match status" value="1"/>
</dbReference>
<dbReference type="PROSITE" id="PS01295">
    <property type="entry name" value="ISPD"/>
    <property type="match status" value="1"/>
</dbReference>
<organism evidence="8 9">
    <name type="scientific">Acidovorax carolinensis</name>
    <dbReference type="NCBI Taxonomy" id="553814"/>
    <lineage>
        <taxon>Bacteria</taxon>
        <taxon>Pseudomonadati</taxon>
        <taxon>Pseudomonadota</taxon>
        <taxon>Betaproteobacteria</taxon>
        <taxon>Burkholderiales</taxon>
        <taxon>Comamonadaceae</taxon>
        <taxon>Acidovorax</taxon>
    </lineage>
</organism>
<evidence type="ECO:0000313" key="9">
    <source>
        <dbReference type="Proteomes" id="UP000194432"/>
    </source>
</evidence>
<dbReference type="InterPro" id="IPR001228">
    <property type="entry name" value="IspD"/>
</dbReference>
<keyword evidence="4 7" id="KW-0808">Transferase</keyword>
<feature type="site" description="Positions MEP for the nucleophilic attack" evidence="7">
    <location>
        <position position="185"/>
    </location>
</feature>
<dbReference type="InterPro" id="IPR034683">
    <property type="entry name" value="IspD/TarI"/>
</dbReference>
<feature type="site" description="Transition state stabilizer" evidence="7">
    <location>
        <position position="50"/>
    </location>
</feature>
<evidence type="ECO:0000256" key="7">
    <source>
        <dbReference type="HAMAP-Rule" id="MF_00108"/>
    </source>
</evidence>
<evidence type="ECO:0000256" key="3">
    <source>
        <dbReference type="ARBA" id="ARBA00009789"/>
    </source>
</evidence>
<evidence type="ECO:0000256" key="2">
    <source>
        <dbReference type="ARBA" id="ARBA00004787"/>
    </source>
</evidence>
<feature type="site" description="Transition state stabilizer" evidence="7">
    <location>
        <position position="31"/>
    </location>
</feature>
<dbReference type="InterPro" id="IPR018294">
    <property type="entry name" value="ISPD_synthase_CS"/>
</dbReference>
<evidence type="ECO:0000313" key="8">
    <source>
        <dbReference type="EMBL" id="ART51592.1"/>
    </source>
</evidence>
<keyword evidence="5 7" id="KW-0548">Nucleotidyltransferase</keyword>
<dbReference type="EC" id="2.7.7.60" evidence="7"/>
<dbReference type="Proteomes" id="UP000194432">
    <property type="component" value="Chromosome 1"/>
</dbReference>
<dbReference type="EMBL" id="CP021361">
    <property type="protein sequence ID" value="ART51592.1"/>
    <property type="molecule type" value="Genomic_DNA"/>
</dbReference>
<dbReference type="InterPro" id="IPR029044">
    <property type="entry name" value="Nucleotide-diphossugar_trans"/>
</dbReference>
<dbReference type="PANTHER" id="PTHR32125:SF4">
    <property type="entry name" value="2-C-METHYL-D-ERYTHRITOL 4-PHOSPHATE CYTIDYLYLTRANSFERASE, CHLOROPLASTIC"/>
    <property type="match status" value="1"/>
</dbReference>
<sequence length="281" mass="29182">MTAPLPHSPIAPLSAPGRFWALVPCAGMGLRAVPPAATPAAASADPALPKQYHPVAGHPMVMHTLAAFAGVSRLLGTLVAVAPGDHFLDAYAHPTFFTVECGGPTRADTVLGGLRALVARGALPDDWVLVHDAARCLVTSRQIDTLIDTCQHDAVGGLLAHKLADTLKTSIDGPGGVRVASTVDRSDKWLAQTPQMFRMGPLRAAIEHVGSGATDEASAMEAMGLHPRLVPGGAQNFKVTYPDDFALAAAVLAQRAHGATLDRFGGARGQVAPAYGKKTMF</sequence>
<comment type="function">
    <text evidence="7">Catalyzes the formation of 4-diphosphocytidyl-2-C-methyl-D-erythritol from CTP and 2-C-methyl-D-erythritol 4-phosphate (MEP).</text>
</comment>
<keyword evidence="6 7" id="KW-0414">Isoprene biosynthesis</keyword>
<keyword evidence="9" id="KW-1185">Reference proteome</keyword>
<dbReference type="GO" id="GO:0019288">
    <property type="term" value="P:isopentenyl diphosphate biosynthetic process, methylerythritol 4-phosphate pathway"/>
    <property type="evidence" value="ECO:0007669"/>
    <property type="project" value="UniProtKB-UniRule"/>
</dbReference>
<evidence type="ECO:0000256" key="4">
    <source>
        <dbReference type="ARBA" id="ARBA00022679"/>
    </source>
</evidence>
<dbReference type="Pfam" id="PF01128">
    <property type="entry name" value="IspD"/>
    <property type="match status" value="1"/>
</dbReference>
<dbReference type="PANTHER" id="PTHR32125">
    <property type="entry name" value="2-C-METHYL-D-ERYTHRITOL 4-PHOSPHATE CYTIDYLYLTRANSFERASE, CHLOROPLASTIC"/>
    <property type="match status" value="1"/>
</dbReference>
<comment type="pathway">
    <text evidence="2 7">Isoprenoid biosynthesis; isopentenyl diphosphate biosynthesis via DXP pathway; isopentenyl diphosphate from 1-deoxy-D-xylulose 5-phosphate: step 2/6.</text>
</comment>
<dbReference type="KEGG" id="acin:CBP34_07810"/>
<dbReference type="HAMAP" id="MF_00108">
    <property type="entry name" value="IspD"/>
    <property type="match status" value="1"/>
</dbReference>
<accession>A0A240U181</accession>
<evidence type="ECO:0000256" key="5">
    <source>
        <dbReference type="ARBA" id="ARBA00022695"/>
    </source>
</evidence>
<dbReference type="UniPathway" id="UPA00056">
    <property type="reaction ID" value="UER00093"/>
</dbReference>
<reference evidence="8 9" key="1">
    <citation type="submission" date="2017-05" db="EMBL/GenBank/DDBJ databases">
        <title>Polyphasic characterization of four soil-derived phenanthrene-degrading Acidovorax strains and proposal of Acidovorax phenanthrenivorans sp. nov.</title>
        <authorList>
            <person name="Singleton D.R."/>
            <person name="Lee J."/>
            <person name="Dickey A.N."/>
            <person name="Stroud A."/>
            <person name="Scholl E.H."/>
            <person name="Wright F.A."/>
            <person name="Aitken M.D."/>
        </authorList>
    </citation>
    <scope>NUCLEOTIDE SEQUENCE [LARGE SCALE GENOMIC DNA]</scope>
    <source>
        <strain evidence="8">NA3</strain>
    </source>
</reference>
<proteinExistence type="inferred from homology"/>
<comment type="catalytic activity">
    <reaction evidence="1 7">
        <text>2-C-methyl-D-erythritol 4-phosphate + CTP + H(+) = 4-CDP-2-C-methyl-D-erythritol + diphosphate</text>
        <dbReference type="Rhea" id="RHEA:13429"/>
        <dbReference type="ChEBI" id="CHEBI:15378"/>
        <dbReference type="ChEBI" id="CHEBI:33019"/>
        <dbReference type="ChEBI" id="CHEBI:37563"/>
        <dbReference type="ChEBI" id="CHEBI:57823"/>
        <dbReference type="ChEBI" id="CHEBI:58262"/>
        <dbReference type="EC" id="2.7.7.60"/>
    </reaction>
</comment>
<evidence type="ECO:0000256" key="6">
    <source>
        <dbReference type="ARBA" id="ARBA00023229"/>
    </source>
</evidence>
<evidence type="ECO:0000256" key="1">
    <source>
        <dbReference type="ARBA" id="ARBA00001282"/>
    </source>
</evidence>
<dbReference type="AlphaFoldDB" id="A0A240U181"/>
<dbReference type="InterPro" id="IPR050088">
    <property type="entry name" value="IspD/TarI_cytidylyltransf_bact"/>
</dbReference>
<comment type="similarity">
    <text evidence="3 7">Belongs to the IspD/TarI cytidylyltransferase family. IspD subfamily.</text>
</comment>
<feature type="site" description="Positions MEP for the nucleophilic attack" evidence="7">
    <location>
        <position position="238"/>
    </location>
</feature>
<dbReference type="GO" id="GO:0050518">
    <property type="term" value="F:2-C-methyl-D-erythritol 4-phosphate cytidylyltransferase activity"/>
    <property type="evidence" value="ECO:0007669"/>
    <property type="project" value="UniProtKB-UniRule"/>
</dbReference>
<dbReference type="CDD" id="cd02516">
    <property type="entry name" value="CDP-ME_synthetase"/>
    <property type="match status" value="1"/>
</dbReference>
<name>A0A240U181_9BURK</name>
<gene>
    <name evidence="7" type="primary">ispD</name>
    <name evidence="8" type="ORF">CBP34_07810</name>
</gene>
<dbReference type="Gene3D" id="3.90.550.10">
    <property type="entry name" value="Spore Coat Polysaccharide Biosynthesis Protein SpsA, Chain A"/>
    <property type="match status" value="1"/>
</dbReference>
<dbReference type="RefSeq" id="WP_094097707.1">
    <property type="nucleotide sequence ID" value="NZ_CP021361.1"/>
</dbReference>
<protein>
    <recommendedName>
        <fullName evidence="7">2-C-methyl-D-erythritol 4-phosphate cytidylyltransferase</fullName>
        <ecNumber evidence="7">2.7.7.60</ecNumber>
    </recommendedName>
    <alternativeName>
        <fullName evidence="7">4-diphosphocytidyl-2C-methyl-D-erythritol synthase</fullName>
    </alternativeName>
    <alternativeName>
        <fullName evidence="7">MEP cytidylyltransferase</fullName>
        <shortName evidence="7">MCT</shortName>
    </alternativeName>
</protein>